<dbReference type="InterPro" id="IPR025746">
    <property type="entry name" value="PilX_N_dom"/>
</dbReference>
<dbReference type="AlphaFoldDB" id="A0A254TTM5"/>
<reference evidence="3 4" key="1">
    <citation type="submission" date="2016-02" db="EMBL/GenBank/DDBJ databases">
        <authorList>
            <person name="Wen L."/>
            <person name="He K."/>
            <person name="Yang H."/>
        </authorList>
    </citation>
    <scope>NUCLEOTIDE SEQUENCE [LARGE SCALE GENOMIC DNA]</scope>
    <source>
        <strain evidence="3 4">TSA40</strain>
    </source>
</reference>
<organism evidence="3 4">
    <name type="scientific">Noviherbaspirillum denitrificans</name>
    <dbReference type="NCBI Taxonomy" id="1968433"/>
    <lineage>
        <taxon>Bacteria</taxon>
        <taxon>Pseudomonadati</taxon>
        <taxon>Pseudomonadota</taxon>
        <taxon>Betaproteobacteria</taxon>
        <taxon>Burkholderiales</taxon>
        <taxon>Oxalobacteraceae</taxon>
        <taxon>Noviherbaspirillum</taxon>
    </lineage>
</organism>
<evidence type="ECO:0000259" key="1">
    <source>
        <dbReference type="Pfam" id="PF13681"/>
    </source>
</evidence>
<keyword evidence="4" id="KW-1185">Reference proteome</keyword>
<evidence type="ECO:0000313" key="3">
    <source>
        <dbReference type="EMBL" id="OWW23078.1"/>
    </source>
</evidence>
<feature type="domain" description="PilX/PilW C-terminal" evidence="1">
    <location>
        <begin position="75"/>
        <end position="167"/>
    </location>
</feature>
<gene>
    <name evidence="3" type="ORF">AYR66_26210</name>
</gene>
<sequence length="193" mass="21084">MLVILLLGTSGAQIALQEEKASRHERDRLLAFLAAESALKDAEHDISSTTRVALFEKSEHAAGQCEAGLGNPLLGLCQPSAPDMFPVWQKIDLGAERTSVPFGYFTGRTSASKASALPPSYLVEILPATPLPEGRPSTPGKATYRITAIGFGTSEGTQAVLQSYLRKAEDGRWERVGWREIQNWEEMREALEK</sequence>
<evidence type="ECO:0000259" key="2">
    <source>
        <dbReference type="Pfam" id="PF14341"/>
    </source>
</evidence>
<accession>A0A254TTM5</accession>
<name>A0A254TTM5_9BURK</name>
<dbReference type="Pfam" id="PF13681">
    <property type="entry name" value="PilX"/>
    <property type="match status" value="1"/>
</dbReference>
<protein>
    <submittedName>
        <fullName evidence="3">Uncharacterized protein</fullName>
    </submittedName>
</protein>
<proteinExistence type="predicted"/>
<comment type="caution">
    <text evidence="3">The sequence shown here is derived from an EMBL/GenBank/DDBJ whole genome shotgun (WGS) entry which is preliminary data.</text>
</comment>
<evidence type="ECO:0000313" key="4">
    <source>
        <dbReference type="Proteomes" id="UP000197535"/>
    </source>
</evidence>
<dbReference type="Pfam" id="PF14341">
    <property type="entry name" value="PilX_N"/>
    <property type="match status" value="1"/>
</dbReference>
<dbReference type="Proteomes" id="UP000197535">
    <property type="component" value="Unassembled WGS sequence"/>
</dbReference>
<feature type="domain" description="Type 4 fimbrial biogenesis protein PilX N-terminal" evidence="2">
    <location>
        <begin position="1"/>
        <end position="40"/>
    </location>
</feature>
<dbReference type="EMBL" id="LSTO01000001">
    <property type="protein sequence ID" value="OWW23078.1"/>
    <property type="molecule type" value="Genomic_DNA"/>
</dbReference>
<dbReference type="InterPro" id="IPR025205">
    <property type="entry name" value="PilX/PilW_C"/>
</dbReference>